<accession>A0A017HR25</accession>
<dbReference type="RefSeq" id="WP_082483287.1">
    <property type="nucleotide sequence ID" value="NZ_KK088521.1"/>
</dbReference>
<keyword evidence="3" id="KW-1185">Reference proteome</keyword>
<dbReference type="HOGENOM" id="CLU_213349_0_0_5"/>
<reference evidence="2 3" key="1">
    <citation type="submission" date="2013-02" db="EMBL/GenBank/DDBJ databases">
        <authorList>
            <person name="Fiebig A."/>
            <person name="Goeker M."/>
            <person name="Klenk H.-P.P."/>
        </authorList>
    </citation>
    <scope>NUCLEOTIDE SEQUENCE [LARGE SCALE GENOMIC DNA]</scope>
    <source>
        <strain evidence="2 3">DSM 19309</strain>
    </source>
</reference>
<dbReference type="InterPro" id="IPR013321">
    <property type="entry name" value="Arc_rbn_hlx_hlx"/>
</dbReference>
<sequence length="52" mass="6137">MDQERAPFGLRMSEALKQKVREFAEKNGRSLNREIIYRLEQAYKAEAALHNE</sequence>
<dbReference type="Gene3D" id="1.10.1220.10">
    <property type="entry name" value="Met repressor-like"/>
    <property type="match status" value="1"/>
</dbReference>
<proteinExistence type="predicted"/>
<comment type="caution">
    <text evidence="2">The sequence shown here is derived from an EMBL/GenBank/DDBJ whole genome shotgun (WGS) entry which is preliminary data.</text>
</comment>
<evidence type="ECO:0000313" key="2">
    <source>
        <dbReference type="EMBL" id="EYD76780.1"/>
    </source>
</evidence>
<dbReference type="STRING" id="442562.Rumeso_01738"/>
<dbReference type="GO" id="GO:0003677">
    <property type="term" value="F:DNA binding"/>
    <property type="evidence" value="ECO:0007669"/>
    <property type="project" value="InterPro"/>
</dbReference>
<evidence type="ECO:0000259" key="1">
    <source>
        <dbReference type="Pfam" id="PF03869"/>
    </source>
</evidence>
<gene>
    <name evidence="2" type="ORF">Rumeso_01738</name>
</gene>
<dbReference type="OrthoDB" id="7877018at2"/>
<organism evidence="2 3">
    <name type="scientific">Rubellimicrobium mesophilum DSM 19309</name>
    <dbReference type="NCBI Taxonomy" id="442562"/>
    <lineage>
        <taxon>Bacteria</taxon>
        <taxon>Pseudomonadati</taxon>
        <taxon>Pseudomonadota</taxon>
        <taxon>Alphaproteobacteria</taxon>
        <taxon>Rhodobacterales</taxon>
        <taxon>Roseobacteraceae</taxon>
        <taxon>Rubellimicrobium</taxon>
    </lineage>
</organism>
<dbReference type="EMBL" id="AOSK01000041">
    <property type="protein sequence ID" value="EYD76780.1"/>
    <property type="molecule type" value="Genomic_DNA"/>
</dbReference>
<dbReference type="SUPFAM" id="SSF47598">
    <property type="entry name" value="Ribbon-helix-helix"/>
    <property type="match status" value="1"/>
</dbReference>
<dbReference type="Proteomes" id="UP000019666">
    <property type="component" value="Unassembled WGS sequence"/>
</dbReference>
<dbReference type="AlphaFoldDB" id="A0A017HR25"/>
<protein>
    <recommendedName>
        <fullName evidence="1">Arc-like DNA binding domain-containing protein</fullName>
    </recommendedName>
</protein>
<dbReference type="GO" id="GO:0006355">
    <property type="term" value="P:regulation of DNA-templated transcription"/>
    <property type="evidence" value="ECO:0007669"/>
    <property type="project" value="InterPro"/>
</dbReference>
<dbReference type="Pfam" id="PF03869">
    <property type="entry name" value="Arc"/>
    <property type="match status" value="1"/>
</dbReference>
<dbReference type="InterPro" id="IPR005569">
    <property type="entry name" value="Arc_DNA-bd_dom"/>
</dbReference>
<dbReference type="InterPro" id="IPR010985">
    <property type="entry name" value="Ribbon_hlx_hlx"/>
</dbReference>
<feature type="domain" description="Arc-like DNA binding" evidence="1">
    <location>
        <begin position="8"/>
        <end position="49"/>
    </location>
</feature>
<evidence type="ECO:0000313" key="3">
    <source>
        <dbReference type="Proteomes" id="UP000019666"/>
    </source>
</evidence>
<name>A0A017HR25_9RHOB</name>